<evidence type="ECO:0000256" key="3">
    <source>
        <dbReference type="ARBA" id="ARBA00022833"/>
    </source>
</evidence>
<keyword evidence="1" id="KW-0479">Metal-binding</keyword>
<dbReference type="SUPFAM" id="SSF144232">
    <property type="entry name" value="HIT/MYND zinc finger-like"/>
    <property type="match status" value="1"/>
</dbReference>
<evidence type="ECO:0000256" key="4">
    <source>
        <dbReference type="PROSITE-ProRule" id="PRU00134"/>
    </source>
</evidence>
<evidence type="ECO:0000256" key="1">
    <source>
        <dbReference type="ARBA" id="ARBA00022723"/>
    </source>
</evidence>
<dbReference type="GO" id="GO:0008270">
    <property type="term" value="F:zinc ion binding"/>
    <property type="evidence" value="ECO:0007669"/>
    <property type="project" value="UniProtKB-KW"/>
</dbReference>
<protein>
    <recommendedName>
        <fullName evidence="6">MYND-type domain-containing protein</fullName>
    </recommendedName>
</protein>
<dbReference type="InterPro" id="IPR002893">
    <property type="entry name" value="Znf_MYND"/>
</dbReference>
<evidence type="ECO:0000256" key="5">
    <source>
        <dbReference type="SAM" id="MobiDB-lite"/>
    </source>
</evidence>
<name>A0A1Y1I872_KLENI</name>
<keyword evidence="8" id="KW-1185">Reference proteome</keyword>
<feature type="compositionally biased region" description="Basic and acidic residues" evidence="5">
    <location>
        <begin position="404"/>
        <end position="419"/>
    </location>
</feature>
<dbReference type="AlphaFoldDB" id="A0A1Y1I872"/>
<dbReference type="PROSITE" id="PS50865">
    <property type="entry name" value="ZF_MYND_2"/>
    <property type="match status" value="1"/>
</dbReference>
<feature type="domain" description="MYND-type" evidence="6">
    <location>
        <begin position="352"/>
        <end position="393"/>
    </location>
</feature>
<organism evidence="7 8">
    <name type="scientific">Klebsormidium nitens</name>
    <name type="common">Green alga</name>
    <name type="synonym">Ulothrix nitens</name>
    <dbReference type="NCBI Taxonomy" id="105231"/>
    <lineage>
        <taxon>Eukaryota</taxon>
        <taxon>Viridiplantae</taxon>
        <taxon>Streptophyta</taxon>
        <taxon>Klebsormidiophyceae</taxon>
        <taxon>Klebsormidiales</taxon>
        <taxon>Klebsormidiaceae</taxon>
        <taxon>Klebsormidium</taxon>
    </lineage>
</organism>
<evidence type="ECO:0000313" key="8">
    <source>
        <dbReference type="Proteomes" id="UP000054558"/>
    </source>
</evidence>
<accession>A0A1Y1I872</accession>
<reference evidence="7 8" key="1">
    <citation type="journal article" date="2014" name="Nat. Commun.">
        <title>Klebsormidium flaccidum genome reveals primary factors for plant terrestrial adaptation.</title>
        <authorList>
            <person name="Hori K."/>
            <person name="Maruyama F."/>
            <person name="Fujisawa T."/>
            <person name="Togashi T."/>
            <person name="Yamamoto N."/>
            <person name="Seo M."/>
            <person name="Sato S."/>
            <person name="Yamada T."/>
            <person name="Mori H."/>
            <person name="Tajima N."/>
            <person name="Moriyama T."/>
            <person name="Ikeuchi M."/>
            <person name="Watanabe M."/>
            <person name="Wada H."/>
            <person name="Kobayashi K."/>
            <person name="Saito M."/>
            <person name="Masuda T."/>
            <person name="Sasaki-Sekimoto Y."/>
            <person name="Mashiguchi K."/>
            <person name="Awai K."/>
            <person name="Shimojima M."/>
            <person name="Masuda S."/>
            <person name="Iwai M."/>
            <person name="Nobusawa T."/>
            <person name="Narise T."/>
            <person name="Kondo S."/>
            <person name="Saito H."/>
            <person name="Sato R."/>
            <person name="Murakawa M."/>
            <person name="Ihara Y."/>
            <person name="Oshima-Yamada Y."/>
            <person name="Ohtaka K."/>
            <person name="Satoh M."/>
            <person name="Sonobe K."/>
            <person name="Ishii M."/>
            <person name="Ohtani R."/>
            <person name="Kanamori-Sato M."/>
            <person name="Honoki R."/>
            <person name="Miyazaki D."/>
            <person name="Mochizuki H."/>
            <person name="Umetsu J."/>
            <person name="Higashi K."/>
            <person name="Shibata D."/>
            <person name="Kamiya Y."/>
            <person name="Sato N."/>
            <person name="Nakamura Y."/>
            <person name="Tabata S."/>
            <person name="Ida S."/>
            <person name="Kurokawa K."/>
            <person name="Ohta H."/>
        </authorList>
    </citation>
    <scope>NUCLEOTIDE SEQUENCE [LARGE SCALE GENOMIC DNA]</scope>
    <source>
        <strain evidence="7 8">NIES-2285</strain>
    </source>
</reference>
<feature type="region of interest" description="Disordered" evidence="5">
    <location>
        <begin position="399"/>
        <end position="419"/>
    </location>
</feature>
<keyword evidence="3" id="KW-0862">Zinc</keyword>
<evidence type="ECO:0000256" key="2">
    <source>
        <dbReference type="ARBA" id="ARBA00022771"/>
    </source>
</evidence>
<evidence type="ECO:0000259" key="6">
    <source>
        <dbReference type="PROSITE" id="PS50865"/>
    </source>
</evidence>
<dbReference type="Gene3D" id="6.10.140.2220">
    <property type="match status" value="1"/>
</dbReference>
<dbReference type="OrthoDB" id="432970at2759"/>
<evidence type="ECO:0000313" key="7">
    <source>
        <dbReference type="EMBL" id="GAQ85341.1"/>
    </source>
</evidence>
<gene>
    <name evidence="7" type="ORF">KFL_002300130</name>
</gene>
<sequence>MDEDLDKFVEQYAAMLKSGQDETIVEVHQALGEVYFSGEKGRETFSKIAQGLAAYQNGAFLKPLLSGALFMSESDDLDAKVSHYRACCLAVTILTSSEVVVKKFLMGTGRIEDKQTACLIYRNLTTNALIRAQALEKGQDSAAVLWVVLPLECLAKFIRGSRVFRDAMKDISEERNIFETLGYFLSAEFLTKAGQENAAAIRGWLSEMAASLAFSKDSQLWVLDMGLLKLMAAIYDSTQLQNLLDHMKQTDSPVFRCNAILIRLLEKEATLEKLRAHNALAGFRPHKRKINSADPQYRPWSYFEARLSGRPINMDQMRAEDPSWRPAYDVWELMHQPSRGNWAPAVCSWKLCTAGAEPEGDGKKYGKCAGCQVARYCSKEHQNLHWRTHKIHCQAGRAAIAGPEEEKQKELRDPTSKAR</sequence>
<dbReference type="EMBL" id="DF237179">
    <property type="protein sequence ID" value="GAQ85341.1"/>
    <property type="molecule type" value="Genomic_DNA"/>
</dbReference>
<dbReference type="Proteomes" id="UP000054558">
    <property type="component" value="Unassembled WGS sequence"/>
</dbReference>
<proteinExistence type="predicted"/>
<keyword evidence="2 4" id="KW-0863">Zinc-finger</keyword>
<dbReference type="Pfam" id="PF01753">
    <property type="entry name" value="zf-MYND"/>
    <property type="match status" value="1"/>
</dbReference>